<dbReference type="Pfam" id="PF19278">
    <property type="entry name" value="Hydant_A_C"/>
    <property type="match status" value="1"/>
</dbReference>
<dbReference type="AlphaFoldDB" id="A0A932GR95"/>
<dbReference type="Proteomes" id="UP000741360">
    <property type="component" value="Unassembled WGS sequence"/>
</dbReference>
<evidence type="ECO:0000259" key="3">
    <source>
        <dbReference type="Pfam" id="PF19278"/>
    </source>
</evidence>
<evidence type="ECO:0000313" key="5">
    <source>
        <dbReference type="Proteomes" id="UP000741360"/>
    </source>
</evidence>
<proteinExistence type="predicted"/>
<dbReference type="InterPro" id="IPR008040">
    <property type="entry name" value="Hydant_A_N"/>
</dbReference>
<dbReference type="InterPro" id="IPR002821">
    <property type="entry name" value="Hydantoinase_A"/>
</dbReference>
<feature type="domain" description="Acetophenone carboxylase-like C-terminal" evidence="3">
    <location>
        <begin position="494"/>
        <end position="650"/>
    </location>
</feature>
<dbReference type="EMBL" id="JACPSX010000207">
    <property type="protein sequence ID" value="MBI3015530.1"/>
    <property type="molecule type" value="Genomic_DNA"/>
</dbReference>
<dbReference type="Pfam" id="PF01968">
    <property type="entry name" value="Hydantoinase_A"/>
    <property type="match status" value="1"/>
</dbReference>
<feature type="domain" description="Hydantoinase A/oxoprolinase" evidence="1">
    <location>
        <begin position="195"/>
        <end position="475"/>
    </location>
</feature>
<dbReference type="PANTHER" id="PTHR11365">
    <property type="entry name" value="5-OXOPROLINASE RELATED"/>
    <property type="match status" value="1"/>
</dbReference>
<sequence length="657" mass="70679">MERLLAGIDTGGTFTDFVFLAPDGSVRIHKVPSTPSAPEEAIGQGIRKCVGELPWSGVHGSTVATNAVLEGKGARTALITTAGFEDVLEIGRQIRREIYNFSVERRPVLVPASRRFGVRERVSARGEILSPLDPREVQNLVEELRRQGVESVAICLLFSFLRPEHENRVAVLLRGAGFPCSPSSEVVPEYREYERCSTTVMNAYVMPVMARYLDRLEDGIAPGRLRVMQSNGGSMSLAAAQRAPVHTLLSGPAGGVVGALAVARRAGFDRIISFDMGGTSTDVSLCPGKAPFTSEAEIAGYPVRMPMLAIHSVGAGGGSIARVDRAGGLAVGPESAGADPGPVCYGRGCRLTVTDAHLLLGRLFRHSLLGGQFPLYPARLEAPFEELAQALHMTPLQAAEGVLAVANATMERAIRVGSVEKGHDPKEFTLVSFGGAGGLHACELARFLAIPRVLIPKYPGVLSALGMLMADVVRDTSLSVLRPLSEGDLEEIGGLFSPLLEKGDRELAEEEIPFENRLLECFVDLRYAGQSYELMLPFGPTVLADFHQAHRQAYGHSDPRRPVEVVNLRVRASGTVPRPVWPKGERCETDSSSALACSQDLVYGGERFMAAVFDRDKLRWGHEISGPALVVEFSATTFLPPGFSACVDEYGNLVVSL</sequence>
<evidence type="ECO:0000313" key="4">
    <source>
        <dbReference type="EMBL" id="MBI3015530.1"/>
    </source>
</evidence>
<dbReference type="Pfam" id="PF05378">
    <property type="entry name" value="Hydant_A_N"/>
    <property type="match status" value="1"/>
</dbReference>
<evidence type="ECO:0000259" key="2">
    <source>
        <dbReference type="Pfam" id="PF05378"/>
    </source>
</evidence>
<dbReference type="GO" id="GO:0017168">
    <property type="term" value="F:5-oxoprolinase (ATP-hydrolyzing) activity"/>
    <property type="evidence" value="ECO:0007669"/>
    <property type="project" value="TreeGrafter"/>
</dbReference>
<gene>
    <name evidence="4" type="ORF">HYY65_10825</name>
</gene>
<organism evidence="4 5">
    <name type="scientific">Tectimicrobiota bacterium</name>
    <dbReference type="NCBI Taxonomy" id="2528274"/>
    <lineage>
        <taxon>Bacteria</taxon>
        <taxon>Pseudomonadati</taxon>
        <taxon>Nitrospinota/Tectimicrobiota group</taxon>
        <taxon>Candidatus Tectimicrobiota</taxon>
    </lineage>
</organism>
<dbReference type="GO" id="GO:0005829">
    <property type="term" value="C:cytosol"/>
    <property type="evidence" value="ECO:0007669"/>
    <property type="project" value="TreeGrafter"/>
</dbReference>
<comment type="caution">
    <text evidence="4">The sequence shown here is derived from an EMBL/GenBank/DDBJ whole genome shotgun (WGS) entry which is preliminary data.</text>
</comment>
<name>A0A932GR95_UNCTE</name>
<accession>A0A932GR95</accession>
<dbReference type="InterPro" id="IPR045079">
    <property type="entry name" value="Oxoprolinase-like"/>
</dbReference>
<dbReference type="InterPro" id="IPR049517">
    <property type="entry name" value="ACX-like_C"/>
</dbReference>
<reference evidence="4" key="1">
    <citation type="submission" date="2020-07" db="EMBL/GenBank/DDBJ databases">
        <title>Huge and variable diversity of episymbiotic CPR bacteria and DPANN archaea in groundwater ecosystems.</title>
        <authorList>
            <person name="He C.Y."/>
            <person name="Keren R."/>
            <person name="Whittaker M."/>
            <person name="Farag I.F."/>
            <person name="Doudna J."/>
            <person name="Cate J.H.D."/>
            <person name="Banfield J.F."/>
        </authorList>
    </citation>
    <scope>NUCLEOTIDE SEQUENCE</scope>
    <source>
        <strain evidence="4">NC_groundwater_717_Ag_S-0.2um_59_8</strain>
    </source>
</reference>
<feature type="domain" description="Hydantoinase/oxoprolinase N-terminal" evidence="2">
    <location>
        <begin position="7"/>
        <end position="174"/>
    </location>
</feature>
<protein>
    <submittedName>
        <fullName evidence="4">Hydantoinase/oxoprolinase family protein</fullName>
    </submittedName>
</protein>
<dbReference type="GO" id="GO:0006749">
    <property type="term" value="P:glutathione metabolic process"/>
    <property type="evidence" value="ECO:0007669"/>
    <property type="project" value="TreeGrafter"/>
</dbReference>
<dbReference type="PANTHER" id="PTHR11365:SF23">
    <property type="entry name" value="HYPOTHETICAL 5-OXOPROLINASE (EUROFUNG)-RELATED"/>
    <property type="match status" value="1"/>
</dbReference>
<evidence type="ECO:0000259" key="1">
    <source>
        <dbReference type="Pfam" id="PF01968"/>
    </source>
</evidence>